<dbReference type="InterPro" id="IPR009050">
    <property type="entry name" value="Globin-like_sf"/>
</dbReference>
<feature type="domain" description="Globin" evidence="7">
    <location>
        <begin position="39"/>
        <end position="187"/>
    </location>
</feature>
<dbReference type="InterPro" id="IPR000971">
    <property type="entry name" value="Globin"/>
</dbReference>
<gene>
    <name evidence="9" type="primary">LOC111106382</name>
</gene>
<comment type="similarity">
    <text evidence="6">Belongs to the globin family.</text>
</comment>
<dbReference type="PROSITE" id="PS01033">
    <property type="entry name" value="GLOBIN"/>
    <property type="match status" value="1"/>
</dbReference>
<dbReference type="CDD" id="cd01040">
    <property type="entry name" value="Mb-like"/>
    <property type="match status" value="1"/>
</dbReference>
<dbReference type="RefSeq" id="XP_022296741.1">
    <property type="nucleotide sequence ID" value="XM_022441033.1"/>
</dbReference>
<dbReference type="KEGG" id="cvn:111106382"/>
<keyword evidence="1 6" id="KW-0813">Transport</keyword>
<dbReference type="OrthoDB" id="436496at2759"/>
<accession>A0A8B8B083</accession>
<evidence type="ECO:0000256" key="6">
    <source>
        <dbReference type="RuleBase" id="RU000356"/>
    </source>
</evidence>
<dbReference type="InterPro" id="IPR050532">
    <property type="entry name" value="Globin-like_OT"/>
</dbReference>
<evidence type="ECO:0000256" key="1">
    <source>
        <dbReference type="ARBA" id="ARBA00022448"/>
    </source>
</evidence>
<evidence type="ECO:0000256" key="2">
    <source>
        <dbReference type="ARBA" id="ARBA00022617"/>
    </source>
</evidence>
<dbReference type="Proteomes" id="UP000694844">
    <property type="component" value="Chromosome 8"/>
</dbReference>
<dbReference type="Gene3D" id="1.10.490.10">
    <property type="entry name" value="Globins"/>
    <property type="match status" value="1"/>
</dbReference>
<dbReference type="GeneID" id="111106382"/>
<evidence type="ECO:0000313" key="9">
    <source>
        <dbReference type="RefSeq" id="XP_022296741.1"/>
    </source>
</evidence>
<dbReference type="PANTHER" id="PTHR46458:SF1">
    <property type="entry name" value="GEO09476P1"/>
    <property type="match status" value="1"/>
</dbReference>
<organism evidence="8 9">
    <name type="scientific">Crassostrea virginica</name>
    <name type="common">Eastern oyster</name>
    <dbReference type="NCBI Taxonomy" id="6565"/>
    <lineage>
        <taxon>Eukaryota</taxon>
        <taxon>Metazoa</taxon>
        <taxon>Spiralia</taxon>
        <taxon>Lophotrochozoa</taxon>
        <taxon>Mollusca</taxon>
        <taxon>Bivalvia</taxon>
        <taxon>Autobranchia</taxon>
        <taxon>Pteriomorphia</taxon>
        <taxon>Ostreida</taxon>
        <taxon>Ostreoidea</taxon>
        <taxon>Ostreidae</taxon>
        <taxon>Crassostrea</taxon>
    </lineage>
</organism>
<evidence type="ECO:0000313" key="8">
    <source>
        <dbReference type="Proteomes" id="UP000694844"/>
    </source>
</evidence>
<dbReference type="PRINTS" id="PR00188">
    <property type="entry name" value="PLANTGLOBIN"/>
</dbReference>
<dbReference type="InterPro" id="IPR044399">
    <property type="entry name" value="Mb-like_M"/>
</dbReference>
<dbReference type="Pfam" id="PF00042">
    <property type="entry name" value="Globin"/>
    <property type="match status" value="1"/>
</dbReference>
<dbReference type="GO" id="GO:0020037">
    <property type="term" value="F:heme binding"/>
    <property type="evidence" value="ECO:0007669"/>
    <property type="project" value="InterPro"/>
</dbReference>
<keyword evidence="3 6" id="KW-0561">Oxygen transport</keyword>
<keyword evidence="4" id="KW-0479">Metal-binding</keyword>
<evidence type="ECO:0000256" key="3">
    <source>
        <dbReference type="ARBA" id="ARBA00022621"/>
    </source>
</evidence>
<name>A0A8B8B083_CRAVI</name>
<dbReference type="GO" id="GO:0019825">
    <property type="term" value="F:oxygen binding"/>
    <property type="evidence" value="ECO:0007669"/>
    <property type="project" value="InterPro"/>
</dbReference>
<keyword evidence="2 6" id="KW-0349">Heme</keyword>
<keyword evidence="5" id="KW-0408">Iron</keyword>
<evidence type="ECO:0000256" key="5">
    <source>
        <dbReference type="ARBA" id="ARBA00023004"/>
    </source>
</evidence>
<dbReference type="PANTHER" id="PTHR46458">
    <property type="entry name" value="BLR2807 PROTEIN"/>
    <property type="match status" value="1"/>
</dbReference>
<dbReference type="GO" id="GO:0005344">
    <property type="term" value="F:oxygen carrier activity"/>
    <property type="evidence" value="ECO:0007669"/>
    <property type="project" value="UniProtKB-KW"/>
</dbReference>
<keyword evidence="8" id="KW-1185">Reference proteome</keyword>
<dbReference type="AlphaFoldDB" id="A0A8B8B083"/>
<dbReference type="GO" id="GO:0046872">
    <property type="term" value="F:metal ion binding"/>
    <property type="evidence" value="ECO:0007669"/>
    <property type="project" value="UniProtKB-KW"/>
</dbReference>
<protein>
    <submittedName>
        <fullName evidence="9">Neuroglobin-like</fullName>
    </submittedName>
</protein>
<dbReference type="InterPro" id="IPR012292">
    <property type="entry name" value="Globin/Proto"/>
</dbReference>
<evidence type="ECO:0000259" key="7">
    <source>
        <dbReference type="PROSITE" id="PS01033"/>
    </source>
</evidence>
<proteinExistence type="inferred from homology"/>
<evidence type="ECO:0000256" key="4">
    <source>
        <dbReference type="ARBA" id="ARBA00022723"/>
    </source>
</evidence>
<reference evidence="9" key="1">
    <citation type="submission" date="2025-08" db="UniProtKB">
        <authorList>
            <consortium name="RefSeq"/>
        </authorList>
    </citation>
    <scope>IDENTIFICATION</scope>
    <source>
        <tissue evidence="9">Whole sample</tissue>
    </source>
</reference>
<sequence length="197" mass="22880">MGCSPSSFDSIPATYKQNEYSKTPSSFGPEASSYASCDVMSESEKRIVKKTWKYLARDMTYYGTRVFLRIFELKPDLKDLFPFHNKEDEALVNDQNFIGHASRFMQAVGAAIDNINNLHLYFGPLLVGLGRQHVEFGGFKPEYWDVFTEAMIFVWEKELGDNFDGRCKIAWRKIFEFIMEQLKDGYKQRSDEETRPT</sequence>
<dbReference type="SUPFAM" id="SSF46458">
    <property type="entry name" value="Globin-like"/>
    <property type="match status" value="1"/>
</dbReference>